<evidence type="ECO:0000313" key="1">
    <source>
        <dbReference type="EMBL" id="RZC63058.1"/>
    </source>
</evidence>
<gene>
    <name evidence="1" type="ORF">C5167_024803</name>
</gene>
<reference evidence="1 2" key="1">
    <citation type="journal article" date="2018" name="Science">
        <title>The opium poppy genome and morphinan production.</title>
        <authorList>
            <person name="Guo L."/>
            <person name="Winzer T."/>
            <person name="Yang X."/>
            <person name="Li Y."/>
            <person name="Ning Z."/>
            <person name="He Z."/>
            <person name="Teodor R."/>
            <person name="Lu Y."/>
            <person name="Bowser T.A."/>
            <person name="Graham I.A."/>
            <person name="Ye K."/>
        </authorList>
    </citation>
    <scope>NUCLEOTIDE SEQUENCE [LARGE SCALE GENOMIC DNA]</scope>
    <source>
        <strain evidence="2">cv. HN1</strain>
        <tissue evidence="1">Leaves</tissue>
    </source>
</reference>
<organism evidence="1 2">
    <name type="scientific">Papaver somniferum</name>
    <name type="common">Opium poppy</name>
    <dbReference type="NCBI Taxonomy" id="3469"/>
    <lineage>
        <taxon>Eukaryota</taxon>
        <taxon>Viridiplantae</taxon>
        <taxon>Streptophyta</taxon>
        <taxon>Embryophyta</taxon>
        <taxon>Tracheophyta</taxon>
        <taxon>Spermatophyta</taxon>
        <taxon>Magnoliopsida</taxon>
        <taxon>Ranunculales</taxon>
        <taxon>Papaveraceae</taxon>
        <taxon>Papaveroideae</taxon>
        <taxon>Papaver</taxon>
    </lineage>
</organism>
<proteinExistence type="predicted"/>
<evidence type="ECO:0000313" key="2">
    <source>
        <dbReference type="Proteomes" id="UP000316621"/>
    </source>
</evidence>
<sequence>MKWLLQFEVLPSPLNMAGSSSSSTASSGHLLPSMPIYELKKMHDSYRKLLEEQKKVGELLLASKSLSTQIWKSLHLAQESGSVECVKYKLQERSQESLVTLYFPISVMTSSRPNSLPLHQVLTPASYGYARCFQKASPVRTFITSPYNSYLHLTNSISSSLAYGTSRCHCNLANS</sequence>
<name>A0A4Y7JTE4_PAPSO</name>
<dbReference type="EMBL" id="CM010719">
    <property type="protein sequence ID" value="RZC63058.1"/>
    <property type="molecule type" value="Genomic_DNA"/>
</dbReference>
<keyword evidence="2" id="KW-1185">Reference proteome</keyword>
<accession>A0A4Y7JTE4</accession>
<dbReference type="Gramene" id="RZC63058">
    <property type="protein sequence ID" value="RZC63058"/>
    <property type="gene ID" value="C5167_024803"/>
</dbReference>
<protein>
    <submittedName>
        <fullName evidence="1">Uncharacterized protein</fullName>
    </submittedName>
</protein>
<dbReference type="Proteomes" id="UP000316621">
    <property type="component" value="Chromosome 5"/>
</dbReference>
<dbReference type="AlphaFoldDB" id="A0A4Y7JTE4"/>